<dbReference type="GO" id="GO:0016579">
    <property type="term" value="P:protein deubiquitination"/>
    <property type="evidence" value="ECO:0007669"/>
    <property type="project" value="InterPro"/>
</dbReference>
<sequence>MFSKHLVKGRQEDAHEFLRCLLDAVERAVLVGRHDSKPAGVVQAPETEISYLFGGMLQSQVKCKSCGGESNTYDPFHDLSLELGTCKSVDQALQLFTAPEHLSGENAYSCERCKRKTDACKRMTVHEDECSSATQRPSPDYSLSGVLVHDGFSAHAGHYYTCVRAPDGHWFEMNDTRVSPMRLLAVLAEEAYLLFYVRSAARPPKQYQNVPELAGGQPVSPSLKRTLPEGGWGDAVAPAKYSKSCDSDESVSTQGPPPGSPAREWHSPPGRDYPPEAAEHIFSAISSSRWRAELKAAVAEQRDSNGGQPLDDRAKQAILAKMRTRLPHDIKSDGVAVLEKELLTHSRLLNMRK</sequence>
<evidence type="ECO:0000256" key="6">
    <source>
        <dbReference type="ARBA" id="ARBA00022801"/>
    </source>
</evidence>
<dbReference type="InterPro" id="IPR028889">
    <property type="entry name" value="USP"/>
</dbReference>
<dbReference type="GO" id="GO:0004843">
    <property type="term" value="F:cysteine-type deubiquitinase activity"/>
    <property type="evidence" value="ECO:0007669"/>
    <property type="project" value="UniProtKB-EC"/>
</dbReference>
<dbReference type="PANTHER" id="PTHR24006:SF758">
    <property type="entry name" value="UBIQUITIN CARBOXYL-TERMINAL HYDROLASE 36"/>
    <property type="match status" value="1"/>
</dbReference>
<evidence type="ECO:0000256" key="2">
    <source>
        <dbReference type="ARBA" id="ARBA00009085"/>
    </source>
</evidence>
<dbReference type="InterPro" id="IPR018200">
    <property type="entry name" value="USP_CS"/>
</dbReference>
<evidence type="ECO:0000313" key="10">
    <source>
        <dbReference type="EMBL" id="KAK9812834.1"/>
    </source>
</evidence>
<evidence type="ECO:0000313" key="11">
    <source>
        <dbReference type="Proteomes" id="UP001489004"/>
    </source>
</evidence>
<keyword evidence="11" id="KW-1185">Reference proteome</keyword>
<dbReference type="SUPFAM" id="SSF54001">
    <property type="entry name" value="Cysteine proteinases"/>
    <property type="match status" value="1"/>
</dbReference>
<comment type="similarity">
    <text evidence="2">Belongs to the peptidase C19 family.</text>
</comment>
<evidence type="ECO:0000256" key="3">
    <source>
        <dbReference type="ARBA" id="ARBA00012759"/>
    </source>
</evidence>
<feature type="region of interest" description="Disordered" evidence="8">
    <location>
        <begin position="208"/>
        <end position="276"/>
    </location>
</feature>
<organism evidence="10 11">
    <name type="scientific">[Myrmecia] bisecta</name>
    <dbReference type="NCBI Taxonomy" id="41462"/>
    <lineage>
        <taxon>Eukaryota</taxon>
        <taxon>Viridiplantae</taxon>
        <taxon>Chlorophyta</taxon>
        <taxon>core chlorophytes</taxon>
        <taxon>Trebouxiophyceae</taxon>
        <taxon>Trebouxiales</taxon>
        <taxon>Trebouxiaceae</taxon>
        <taxon>Myrmecia</taxon>
    </lineage>
</organism>
<evidence type="ECO:0000256" key="1">
    <source>
        <dbReference type="ARBA" id="ARBA00000707"/>
    </source>
</evidence>
<dbReference type="Pfam" id="PF00443">
    <property type="entry name" value="UCH"/>
    <property type="match status" value="1"/>
</dbReference>
<comment type="caution">
    <text evidence="10">The sequence shown here is derived from an EMBL/GenBank/DDBJ whole genome shotgun (WGS) entry which is preliminary data.</text>
</comment>
<evidence type="ECO:0000256" key="5">
    <source>
        <dbReference type="ARBA" id="ARBA00022786"/>
    </source>
</evidence>
<dbReference type="GO" id="GO:0005829">
    <property type="term" value="C:cytosol"/>
    <property type="evidence" value="ECO:0007669"/>
    <property type="project" value="TreeGrafter"/>
</dbReference>
<accession>A0AAW1PY97</accession>
<dbReference type="GO" id="GO:0006508">
    <property type="term" value="P:proteolysis"/>
    <property type="evidence" value="ECO:0007669"/>
    <property type="project" value="UniProtKB-KW"/>
</dbReference>
<evidence type="ECO:0000256" key="8">
    <source>
        <dbReference type="SAM" id="MobiDB-lite"/>
    </source>
</evidence>
<feature type="domain" description="USP" evidence="9">
    <location>
        <begin position="1"/>
        <end position="199"/>
    </location>
</feature>
<dbReference type="GO" id="GO:0005634">
    <property type="term" value="C:nucleus"/>
    <property type="evidence" value="ECO:0007669"/>
    <property type="project" value="TreeGrafter"/>
</dbReference>
<dbReference type="Proteomes" id="UP001489004">
    <property type="component" value="Unassembled WGS sequence"/>
</dbReference>
<protein>
    <recommendedName>
        <fullName evidence="3">ubiquitinyl hydrolase 1</fullName>
        <ecNumber evidence="3">3.4.19.12</ecNumber>
    </recommendedName>
</protein>
<dbReference type="PROSITE" id="PS50235">
    <property type="entry name" value="USP_3"/>
    <property type="match status" value="1"/>
</dbReference>
<proteinExistence type="inferred from homology"/>
<dbReference type="AlphaFoldDB" id="A0AAW1PY97"/>
<evidence type="ECO:0000256" key="4">
    <source>
        <dbReference type="ARBA" id="ARBA00022670"/>
    </source>
</evidence>
<dbReference type="EC" id="3.4.19.12" evidence="3"/>
<dbReference type="EMBL" id="JALJOR010000008">
    <property type="protein sequence ID" value="KAK9812834.1"/>
    <property type="molecule type" value="Genomic_DNA"/>
</dbReference>
<keyword evidence="7" id="KW-0788">Thiol protease</keyword>
<dbReference type="PROSITE" id="PS00973">
    <property type="entry name" value="USP_2"/>
    <property type="match status" value="1"/>
</dbReference>
<gene>
    <name evidence="10" type="ORF">WJX72_004482</name>
</gene>
<comment type="catalytic activity">
    <reaction evidence="1">
        <text>Thiol-dependent hydrolysis of ester, thioester, amide, peptide and isopeptide bonds formed by the C-terminal Gly of ubiquitin (a 76-residue protein attached to proteins as an intracellular targeting signal).</text>
        <dbReference type="EC" id="3.4.19.12"/>
    </reaction>
</comment>
<evidence type="ECO:0000256" key="7">
    <source>
        <dbReference type="ARBA" id="ARBA00022807"/>
    </source>
</evidence>
<keyword evidence="5" id="KW-0833">Ubl conjugation pathway</keyword>
<keyword evidence="6" id="KW-0378">Hydrolase</keyword>
<evidence type="ECO:0000259" key="9">
    <source>
        <dbReference type="PROSITE" id="PS50235"/>
    </source>
</evidence>
<reference evidence="10 11" key="1">
    <citation type="journal article" date="2024" name="Nat. Commun.">
        <title>Phylogenomics reveals the evolutionary origins of lichenization in chlorophyte algae.</title>
        <authorList>
            <person name="Puginier C."/>
            <person name="Libourel C."/>
            <person name="Otte J."/>
            <person name="Skaloud P."/>
            <person name="Haon M."/>
            <person name="Grisel S."/>
            <person name="Petersen M."/>
            <person name="Berrin J.G."/>
            <person name="Delaux P.M."/>
            <person name="Dal Grande F."/>
            <person name="Keller J."/>
        </authorList>
    </citation>
    <scope>NUCLEOTIDE SEQUENCE [LARGE SCALE GENOMIC DNA]</scope>
    <source>
        <strain evidence="10 11">SAG 2043</strain>
    </source>
</reference>
<dbReference type="PANTHER" id="PTHR24006">
    <property type="entry name" value="UBIQUITIN CARBOXYL-TERMINAL HYDROLASE"/>
    <property type="match status" value="1"/>
</dbReference>
<name>A0AAW1PY97_9CHLO</name>
<dbReference type="InterPro" id="IPR001394">
    <property type="entry name" value="Peptidase_C19_UCH"/>
</dbReference>
<dbReference type="Gene3D" id="3.90.70.10">
    <property type="entry name" value="Cysteine proteinases"/>
    <property type="match status" value="2"/>
</dbReference>
<dbReference type="InterPro" id="IPR038765">
    <property type="entry name" value="Papain-like_cys_pep_sf"/>
</dbReference>
<dbReference type="InterPro" id="IPR050164">
    <property type="entry name" value="Peptidase_C19"/>
</dbReference>
<keyword evidence="4" id="KW-0645">Protease</keyword>